<organism evidence="1 2">
    <name type="scientific">Xenorhabdus poinarii G6</name>
    <dbReference type="NCBI Taxonomy" id="1354304"/>
    <lineage>
        <taxon>Bacteria</taxon>
        <taxon>Pseudomonadati</taxon>
        <taxon>Pseudomonadota</taxon>
        <taxon>Gammaproteobacteria</taxon>
        <taxon>Enterobacterales</taxon>
        <taxon>Morganellaceae</taxon>
        <taxon>Xenorhabdus</taxon>
    </lineage>
</organism>
<dbReference type="OrthoDB" id="6448149at2"/>
<dbReference type="STRING" id="1354304.XPG1_0170"/>
<dbReference type="AlphaFoldDB" id="A0A068R162"/>
<name>A0A068R162_9GAMM</name>
<gene>
    <name evidence="1" type="ORF">XPG1_0170</name>
</gene>
<evidence type="ECO:0000313" key="1">
    <source>
        <dbReference type="EMBL" id="CDG19825.1"/>
    </source>
</evidence>
<accession>A0A068R162</accession>
<protein>
    <submittedName>
        <fullName evidence="1">Uncharacterized protein</fullName>
    </submittedName>
</protein>
<dbReference type="Proteomes" id="UP000032735">
    <property type="component" value="Chromosome"/>
</dbReference>
<dbReference type="EMBL" id="FO704551">
    <property type="protein sequence ID" value="CDG19825.1"/>
    <property type="molecule type" value="Genomic_DNA"/>
</dbReference>
<sequence length="535" mass="59026">MQNTDINITYSLHSNANLIIGQTIVLTVTITLPPGKLLPSNSSVSFSQGVNIYSDSNAPKHFIQSSHNKNIYIATFNLEVSSATQDDSYITFNITPNNIPDISLQTFKCKAININTVNLDSMALNLSQPYLNIPADGAPNFPPDNGSHKSSAVTATIKNKNNQYLANAPIFITSSLFDDIDKISIYASNTASSSQIYPQILDNSTKGFFINSDNQGNIVFYIYPKNSLSEIVEFISMIPGVDDSSVYAIQKLYIINSDPPSFLKSLPFPIVWGLDRGNLYASPGIRKFDVSVEYPDAKEHDIILFFINSNYSGYNVLITDPQCQIGESNTVAKLPYQIFELNKPSKFSYVVINQRGDMRASLHLPVTYTGGTPYEPDPDVKRDYASCIVHTSLGVRDYNIIPNNNAVNYAAIMKYVHGDGTGLYIEILSEQSGGTPAIPNGTQITLNLYLNSQNKNYIRTYPAQPIKKQVDNTFSAIIHVPCTDLVNVETYEGGAGGNIYFDYSFTLDTNKKAYGKKWNASIVTIPADNDPNPCK</sequence>
<reference evidence="1 2" key="1">
    <citation type="submission" date="2013-07" db="EMBL/GenBank/DDBJ databases">
        <authorList>
            <person name="Genoscope - CEA"/>
        </authorList>
    </citation>
    <scope>NUCLEOTIDE SEQUENCE [LARGE SCALE GENOMIC DNA]</scope>
    <source>
        <strain evidence="1 2">G6</strain>
    </source>
</reference>
<dbReference type="RefSeq" id="WP_045957385.1">
    <property type="nucleotide sequence ID" value="NZ_FO704551.1"/>
</dbReference>
<dbReference type="HOGENOM" id="CLU_027425_0_0_6"/>
<evidence type="ECO:0000313" key="2">
    <source>
        <dbReference type="Proteomes" id="UP000032735"/>
    </source>
</evidence>
<dbReference type="KEGG" id="xpo:XPG1_0170"/>
<proteinExistence type="predicted"/>
<keyword evidence="2" id="KW-1185">Reference proteome</keyword>